<dbReference type="EMBL" id="JASBWR010000071">
    <property type="protein sequence ID" value="KAJ9099060.1"/>
    <property type="molecule type" value="Genomic_DNA"/>
</dbReference>
<sequence length="456" mass="50459">MVKDTTYYDILGVSPTATDVELKKAYRKQAIKLHPDKNANDPNAAAKFQELGEAYGILQNADLRATYDEVGIEGLKNNPEAGEAADIDPSEFFGMVFGGDSFKDWIGELSMLNEMAKTAEVLGDEEDKEGGKPESVQGADSSASATGAGSSTAASGTGTDVVHHNGEQLDVSHTSDSHMLSSEEIERRKKKKISKQQREEILRLHDEAKQAKRLRVEELSKVLIARIEKYDSAKANPDGLASFTAKLNQELEDLKIESFGLELLHLIGKIYTNQANAAIRSSKTFGVSKIYSSVKQKTDTVKNGYSIVKSALDAQSSMEAMVKEQEEMAERRDPNVELTDSEKSQQVEMEKLMMGKFLATAWASTKFEVTGVLNKVCEKVLQDKLLSKKERLSRADALLYLGKHLLKVERSADEAEEARIFEDIMAEASAKKSKKKKTKVREEDIAAYMEKVEVNE</sequence>
<protein>
    <submittedName>
        <fullName evidence="1">Uncharacterized protein</fullName>
    </submittedName>
</protein>
<comment type="caution">
    <text evidence="1">The sequence shown here is derived from an EMBL/GenBank/DDBJ whole genome shotgun (WGS) entry which is preliminary data.</text>
</comment>
<gene>
    <name evidence="1" type="ORF">QFC19_006108</name>
</gene>
<name>A0ACC2VJH9_9TREE</name>
<dbReference type="Proteomes" id="UP001241377">
    <property type="component" value="Unassembled WGS sequence"/>
</dbReference>
<keyword evidence="2" id="KW-1185">Reference proteome</keyword>
<reference evidence="1" key="1">
    <citation type="submission" date="2023-04" db="EMBL/GenBank/DDBJ databases">
        <title>Draft Genome sequencing of Naganishia species isolated from polar environments using Oxford Nanopore Technology.</title>
        <authorList>
            <person name="Leo P."/>
            <person name="Venkateswaran K."/>
        </authorList>
    </citation>
    <scope>NUCLEOTIDE SEQUENCE</scope>
    <source>
        <strain evidence="1">MNA-CCFEE 5261</strain>
    </source>
</reference>
<evidence type="ECO:0000313" key="1">
    <source>
        <dbReference type="EMBL" id="KAJ9099060.1"/>
    </source>
</evidence>
<organism evidence="1 2">
    <name type="scientific">Naganishia cerealis</name>
    <dbReference type="NCBI Taxonomy" id="610337"/>
    <lineage>
        <taxon>Eukaryota</taxon>
        <taxon>Fungi</taxon>
        <taxon>Dikarya</taxon>
        <taxon>Basidiomycota</taxon>
        <taxon>Agaricomycotina</taxon>
        <taxon>Tremellomycetes</taxon>
        <taxon>Filobasidiales</taxon>
        <taxon>Filobasidiaceae</taxon>
        <taxon>Naganishia</taxon>
    </lineage>
</organism>
<accession>A0ACC2VJH9</accession>
<evidence type="ECO:0000313" key="2">
    <source>
        <dbReference type="Proteomes" id="UP001241377"/>
    </source>
</evidence>
<proteinExistence type="predicted"/>